<keyword evidence="8" id="KW-1185">Reference proteome</keyword>
<dbReference type="PANTHER" id="PTHR43077">
    <property type="entry name" value="TRANSPORT PERMEASE YVFS-RELATED"/>
    <property type="match status" value="1"/>
</dbReference>
<keyword evidence="4 5" id="KW-0472">Membrane</keyword>
<comment type="subcellular location">
    <subcellularLocation>
        <location evidence="5">Cell membrane</location>
        <topology evidence="5">Multi-pass membrane protein</topology>
    </subcellularLocation>
    <subcellularLocation>
        <location evidence="1">Membrane</location>
        <topology evidence="1">Multi-pass membrane protein</topology>
    </subcellularLocation>
</comment>
<feature type="transmembrane region" description="Helical" evidence="5">
    <location>
        <begin position="240"/>
        <end position="259"/>
    </location>
</feature>
<dbReference type="InterPro" id="IPR047817">
    <property type="entry name" value="ABC2_TM_bact-type"/>
</dbReference>
<evidence type="ECO:0000259" key="6">
    <source>
        <dbReference type="PROSITE" id="PS51012"/>
    </source>
</evidence>
<dbReference type="InterPro" id="IPR013525">
    <property type="entry name" value="ABC2_TM"/>
</dbReference>
<evidence type="ECO:0000256" key="3">
    <source>
        <dbReference type="ARBA" id="ARBA00022989"/>
    </source>
</evidence>
<dbReference type="RefSeq" id="WP_246107801.1">
    <property type="nucleotide sequence ID" value="NZ_VFPP01000001.1"/>
</dbReference>
<feature type="domain" description="ABC transmembrane type-2" evidence="6">
    <location>
        <begin position="26"/>
        <end position="262"/>
    </location>
</feature>
<comment type="caution">
    <text evidence="7">The sequence shown here is derived from an EMBL/GenBank/DDBJ whole genome shotgun (WGS) entry which is preliminary data.</text>
</comment>
<dbReference type="PANTHER" id="PTHR43077:SF11">
    <property type="entry name" value="TRANSPORT PERMEASE YVFS-RELATED"/>
    <property type="match status" value="1"/>
</dbReference>
<evidence type="ECO:0000256" key="4">
    <source>
        <dbReference type="ARBA" id="ARBA00023136"/>
    </source>
</evidence>
<feature type="transmembrane region" description="Helical" evidence="5">
    <location>
        <begin position="117"/>
        <end position="135"/>
    </location>
</feature>
<keyword evidence="2 5" id="KW-0812">Transmembrane</keyword>
<feature type="transmembrane region" description="Helical" evidence="5">
    <location>
        <begin position="29"/>
        <end position="45"/>
    </location>
</feature>
<keyword evidence="5" id="KW-0813">Transport</keyword>
<organism evidence="7 8">
    <name type="scientific">Saccharothrix saharensis</name>
    <dbReference type="NCBI Taxonomy" id="571190"/>
    <lineage>
        <taxon>Bacteria</taxon>
        <taxon>Bacillati</taxon>
        <taxon>Actinomycetota</taxon>
        <taxon>Actinomycetes</taxon>
        <taxon>Pseudonocardiales</taxon>
        <taxon>Pseudonocardiaceae</taxon>
        <taxon>Saccharothrix</taxon>
    </lineage>
</organism>
<protein>
    <recommendedName>
        <fullName evidence="5">Transport permease protein</fullName>
    </recommendedName>
</protein>
<feature type="transmembrane region" description="Helical" evidence="5">
    <location>
        <begin position="57"/>
        <end position="76"/>
    </location>
</feature>
<evidence type="ECO:0000313" key="8">
    <source>
        <dbReference type="Proteomes" id="UP000316628"/>
    </source>
</evidence>
<feature type="transmembrane region" description="Helical" evidence="5">
    <location>
        <begin position="141"/>
        <end position="161"/>
    </location>
</feature>
<evidence type="ECO:0000256" key="2">
    <source>
        <dbReference type="ARBA" id="ARBA00022692"/>
    </source>
</evidence>
<dbReference type="Pfam" id="PF01061">
    <property type="entry name" value="ABC2_membrane"/>
    <property type="match status" value="1"/>
</dbReference>
<evidence type="ECO:0000256" key="5">
    <source>
        <dbReference type="RuleBase" id="RU361157"/>
    </source>
</evidence>
<dbReference type="GO" id="GO:0005886">
    <property type="term" value="C:plasma membrane"/>
    <property type="evidence" value="ECO:0007669"/>
    <property type="project" value="UniProtKB-SubCell"/>
</dbReference>
<accession>A0A543JC56</accession>
<proteinExistence type="inferred from homology"/>
<comment type="similarity">
    <text evidence="5">Belongs to the ABC-2 integral membrane protein family.</text>
</comment>
<keyword evidence="5" id="KW-1003">Cell membrane</keyword>
<dbReference type="Proteomes" id="UP000316628">
    <property type="component" value="Unassembled WGS sequence"/>
</dbReference>
<gene>
    <name evidence="7" type="ORF">FHX81_2769</name>
</gene>
<dbReference type="PROSITE" id="PS51012">
    <property type="entry name" value="ABC_TM2"/>
    <property type="match status" value="1"/>
</dbReference>
<evidence type="ECO:0000313" key="7">
    <source>
        <dbReference type="EMBL" id="TQM80438.1"/>
    </source>
</evidence>
<feature type="transmembrane region" description="Helical" evidence="5">
    <location>
        <begin position="173"/>
        <end position="194"/>
    </location>
</feature>
<dbReference type="InterPro" id="IPR051328">
    <property type="entry name" value="T7SS_ABC-Transporter"/>
</dbReference>
<name>A0A543JC56_9PSEU</name>
<keyword evidence="3 5" id="KW-1133">Transmembrane helix</keyword>
<sequence length="283" mass="29467">MNTKAQAIRLGVDRGVREFRHSMGSSDQWYNVFTGLAALTVLWFQRDSSVEGSGVSLATLTLPSMLGMGMVFGALVGPAGQLSTNREDGTLLRAKAVPNGMIGYLVGRTVQTSLDSLSGLVVVLVPGLFLVNVLAGAGVGGVLGLAAVLALGMASMLPWGAVAGSITKSPGGAMGITMLPMMGIIAISGIFYPITAMPGWLQGVAQVFPVYWAGHGARAALLPDAAAAAELGGTWRITEMVGVLGVWAVVGFVLAPTILRRMARRESGSDMEQRRQAALQRVR</sequence>
<evidence type="ECO:0000256" key="1">
    <source>
        <dbReference type="ARBA" id="ARBA00004141"/>
    </source>
</evidence>
<dbReference type="EMBL" id="VFPP01000001">
    <property type="protein sequence ID" value="TQM80438.1"/>
    <property type="molecule type" value="Genomic_DNA"/>
</dbReference>
<dbReference type="GO" id="GO:0140359">
    <property type="term" value="F:ABC-type transporter activity"/>
    <property type="evidence" value="ECO:0007669"/>
    <property type="project" value="InterPro"/>
</dbReference>
<dbReference type="AlphaFoldDB" id="A0A543JC56"/>
<reference evidence="7 8" key="1">
    <citation type="submission" date="2019-06" db="EMBL/GenBank/DDBJ databases">
        <title>Sequencing the genomes of 1000 actinobacteria strains.</title>
        <authorList>
            <person name="Klenk H.-P."/>
        </authorList>
    </citation>
    <scope>NUCLEOTIDE SEQUENCE [LARGE SCALE GENOMIC DNA]</scope>
    <source>
        <strain evidence="7 8">DSM 45456</strain>
    </source>
</reference>